<dbReference type="InterPro" id="IPR051081">
    <property type="entry name" value="HTH_MetalResp_TranReg"/>
</dbReference>
<evidence type="ECO:0000313" key="5">
    <source>
        <dbReference type="EMBL" id="CAL27026.1"/>
    </source>
</evidence>
<dbReference type="InterPro" id="IPR047796">
    <property type="entry name" value="SdpR-like_repress"/>
</dbReference>
<dbReference type="PROSITE" id="PS50987">
    <property type="entry name" value="HTH_ARSR_2"/>
    <property type="match status" value="1"/>
</dbReference>
<dbReference type="KEGG" id="sca:SCA_0113"/>
<dbReference type="SUPFAM" id="SSF46785">
    <property type="entry name" value="Winged helix' DNA-binding domain"/>
    <property type="match status" value="1"/>
</dbReference>
<sequence>MKAGNLMKDIFKALSDSTRRSILEMLKEQKLTASEIAEHFDMSQASVSQHLKILRLNDLIYSERKGKYLYYHLNLSVFEEVIKWIVQFKQD</sequence>
<name>B9DLH0_STACT</name>
<dbReference type="InterPro" id="IPR001845">
    <property type="entry name" value="HTH_ArsR_DNA-bd_dom"/>
</dbReference>
<protein>
    <submittedName>
        <fullName evidence="5">Similar to transcriptional regulator (ArsR family)</fullName>
    </submittedName>
</protein>
<accession>B9DLH0</accession>
<proteinExistence type="predicted"/>
<dbReference type="InterPro" id="IPR011991">
    <property type="entry name" value="ArsR-like_HTH"/>
</dbReference>
<evidence type="ECO:0000313" key="6">
    <source>
        <dbReference type="Proteomes" id="UP000000444"/>
    </source>
</evidence>
<dbReference type="AlphaFoldDB" id="B9DLH0"/>
<dbReference type="NCBIfam" id="NF033788">
    <property type="entry name" value="HTH_metalloreg"/>
    <property type="match status" value="1"/>
</dbReference>
<keyword evidence="1" id="KW-0805">Transcription regulation</keyword>
<dbReference type="GO" id="GO:0003700">
    <property type="term" value="F:DNA-binding transcription factor activity"/>
    <property type="evidence" value="ECO:0007669"/>
    <property type="project" value="InterPro"/>
</dbReference>
<evidence type="ECO:0000256" key="1">
    <source>
        <dbReference type="ARBA" id="ARBA00023015"/>
    </source>
</evidence>
<feature type="domain" description="HTH arsR-type" evidence="4">
    <location>
        <begin position="1"/>
        <end position="91"/>
    </location>
</feature>
<evidence type="ECO:0000256" key="3">
    <source>
        <dbReference type="ARBA" id="ARBA00023163"/>
    </source>
</evidence>
<dbReference type="HOGENOM" id="CLU_097806_3_4_9"/>
<dbReference type="Gene3D" id="1.10.10.10">
    <property type="entry name" value="Winged helix-like DNA-binding domain superfamily/Winged helix DNA-binding domain"/>
    <property type="match status" value="1"/>
</dbReference>
<dbReference type="NCBIfam" id="NF033789">
    <property type="entry name" value="repress_SdpR"/>
    <property type="match status" value="1"/>
</dbReference>
<dbReference type="SMART" id="SM00418">
    <property type="entry name" value="HTH_ARSR"/>
    <property type="match status" value="1"/>
</dbReference>
<dbReference type="CDD" id="cd00090">
    <property type="entry name" value="HTH_ARSR"/>
    <property type="match status" value="1"/>
</dbReference>
<dbReference type="eggNOG" id="COG0640">
    <property type="taxonomic scope" value="Bacteria"/>
</dbReference>
<keyword evidence="2" id="KW-0238">DNA-binding</keyword>
<keyword evidence="3" id="KW-0804">Transcription</keyword>
<dbReference type="Proteomes" id="UP000000444">
    <property type="component" value="Chromosome"/>
</dbReference>
<evidence type="ECO:0000256" key="2">
    <source>
        <dbReference type="ARBA" id="ARBA00023125"/>
    </source>
</evidence>
<dbReference type="PRINTS" id="PR00778">
    <property type="entry name" value="HTHARSR"/>
</dbReference>
<dbReference type="InterPro" id="IPR036388">
    <property type="entry name" value="WH-like_DNA-bd_sf"/>
</dbReference>
<dbReference type="PANTHER" id="PTHR33154:SF33">
    <property type="entry name" value="TRANSCRIPTIONAL REPRESSOR SDPR"/>
    <property type="match status" value="1"/>
</dbReference>
<dbReference type="GO" id="GO:0003677">
    <property type="term" value="F:DNA binding"/>
    <property type="evidence" value="ECO:0007669"/>
    <property type="project" value="UniProtKB-KW"/>
</dbReference>
<gene>
    <name evidence="5" type="ordered locus">Sca_0113</name>
</gene>
<reference evidence="5 6" key="1">
    <citation type="journal article" date="2009" name="Appl. Environ. Microbiol.">
        <title>Genome analysis of the meat starter culture bacterium Staphylococcus carnosus TM300.</title>
        <authorList>
            <person name="Rosenstein R."/>
            <person name="Nerz C."/>
            <person name="Biswas L."/>
            <person name="Resch A."/>
            <person name="Raddatz G."/>
            <person name="Schuster S.C."/>
            <person name="Goetz F."/>
        </authorList>
    </citation>
    <scope>NUCLEOTIDE SEQUENCE [LARGE SCALE GENOMIC DNA]</scope>
    <source>
        <strain evidence="5 6">TM300</strain>
    </source>
</reference>
<evidence type="ECO:0000259" key="4">
    <source>
        <dbReference type="PROSITE" id="PS50987"/>
    </source>
</evidence>
<dbReference type="PANTHER" id="PTHR33154">
    <property type="entry name" value="TRANSCRIPTIONAL REGULATOR, ARSR FAMILY"/>
    <property type="match status" value="1"/>
</dbReference>
<dbReference type="InterPro" id="IPR036390">
    <property type="entry name" value="WH_DNA-bd_sf"/>
</dbReference>
<keyword evidence="6" id="KW-1185">Reference proteome</keyword>
<dbReference type="Pfam" id="PF01022">
    <property type="entry name" value="HTH_5"/>
    <property type="match status" value="1"/>
</dbReference>
<organism evidence="5 6">
    <name type="scientific">Staphylococcus carnosus (strain TM300)</name>
    <dbReference type="NCBI Taxonomy" id="396513"/>
    <lineage>
        <taxon>Bacteria</taxon>
        <taxon>Bacillati</taxon>
        <taxon>Bacillota</taxon>
        <taxon>Bacilli</taxon>
        <taxon>Bacillales</taxon>
        <taxon>Staphylococcaceae</taxon>
        <taxon>Staphylococcus</taxon>
    </lineage>
</organism>
<dbReference type="EMBL" id="AM295250">
    <property type="protein sequence ID" value="CAL27026.1"/>
    <property type="molecule type" value="Genomic_DNA"/>
</dbReference>